<feature type="non-terminal residue" evidence="3">
    <location>
        <position position="193"/>
    </location>
</feature>
<dbReference type="GO" id="GO:0005388">
    <property type="term" value="F:P-type calcium transporter activity"/>
    <property type="evidence" value="ECO:0007669"/>
    <property type="project" value="TreeGrafter"/>
</dbReference>
<feature type="transmembrane region" description="Helical" evidence="2">
    <location>
        <begin position="73"/>
        <end position="93"/>
    </location>
</feature>
<keyword evidence="1" id="KW-0460">Magnesium</keyword>
<evidence type="ECO:0000313" key="3">
    <source>
        <dbReference type="EMBL" id="MCI13661.1"/>
    </source>
</evidence>
<dbReference type="GO" id="GO:0005886">
    <property type="term" value="C:plasma membrane"/>
    <property type="evidence" value="ECO:0007669"/>
    <property type="project" value="TreeGrafter"/>
</dbReference>
<evidence type="ECO:0000256" key="1">
    <source>
        <dbReference type="ARBA" id="ARBA00022842"/>
    </source>
</evidence>
<name>A0A392PNJ1_9FABA</name>
<dbReference type="Gene3D" id="2.70.150.10">
    <property type="entry name" value="Calcium-transporting ATPase, cytoplasmic transduction domain A"/>
    <property type="match status" value="1"/>
</dbReference>
<accession>A0A392PNJ1</accession>
<evidence type="ECO:0000256" key="2">
    <source>
        <dbReference type="SAM" id="Phobius"/>
    </source>
</evidence>
<proteinExistence type="predicted"/>
<dbReference type="AlphaFoldDB" id="A0A392PNJ1"/>
<feature type="non-terminal residue" evidence="3">
    <location>
        <position position="1"/>
    </location>
</feature>
<dbReference type="SUPFAM" id="SSF81653">
    <property type="entry name" value="Calcium ATPase, transduction domain A"/>
    <property type="match status" value="1"/>
</dbReference>
<reference evidence="3 4" key="1">
    <citation type="journal article" date="2018" name="Front. Plant Sci.">
        <title>Red Clover (Trifolium pratense) and Zigzag Clover (T. medium) - A Picture of Genomic Similarities and Differences.</title>
        <authorList>
            <person name="Dluhosova J."/>
            <person name="Istvanek J."/>
            <person name="Nedelnik J."/>
            <person name="Repkova J."/>
        </authorList>
    </citation>
    <scope>NUCLEOTIDE SEQUENCE [LARGE SCALE GENOMIC DNA]</scope>
    <source>
        <strain evidence="4">cv. 10/8</strain>
        <tissue evidence="3">Leaf</tissue>
    </source>
</reference>
<dbReference type="PANTHER" id="PTHR24093">
    <property type="entry name" value="CATION TRANSPORTING ATPASE"/>
    <property type="match status" value="1"/>
</dbReference>
<dbReference type="InterPro" id="IPR008250">
    <property type="entry name" value="ATPase_P-typ_transduc_dom_A_sf"/>
</dbReference>
<dbReference type="EMBL" id="LXQA010089122">
    <property type="protein sequence ID" value="MCI13661.1"/>
    <property type="molecule type" value="Genomic_DNA"/>
</dbReference>
<protein>
    <submittedName>
        <fullName evidence="3">Calcium-transporting ATPase plasma membrane-type-like</fullName>
    </submittedName>
</protein>
<dbReference type="PANTHER" id="PTHR24093:SF454">
    <property type="entry name" value="CATION-TRANSPORTING P-TYPE ATPASE C-TERMINAL DOMAIN-CONTAINING PROTEIN"/>
    <property type="match status" value="1"/>
</dbReference>
<keyword evidence="4" id="KW-1185">Reference proteome</keyword>
<keyword evidence="2" id="KW-0812">Transmembrane</keyword>
<sequence length="193" mass="21378">ELGGVGRVCDVLQAQSQHSLEKIIGNFGTSFSSILWNSCKDNLYTISLMLISASLSFATELKQEGLRYGWHDGVAMVFVVLLLLVFSSITKFWRERKTLKLAKKKGEAAKFIVKRCEEFQLVDLDLSKYDIVVGDMVCLTPHDEVPADGLLLSGNVLVLVEGMKNEKINCVENPFLIAGPKVIEGHGWMVVTS</sequence>
<evidence type="ECO:0000313" key="4">
    <source>
        <dbReference type="Proteomes" id="UP000265520"/>
    </source>
</evidence>
<keyword evidence="2" id="KW-1133">Transmembrane helix</keyword>
<keyword evidence="2" id="KW-0472">Membrane</keyword>
<comment type="caution">
    <text evidence="3">The sequence shown here is derived from an EMBL/GenBank/DDBJ whole genome shotgun (WGS) entry which is preliminary data.</text>
</comment>
<organism evidence="3 4">
    <name type="scientific">Trifolium medium</name>
    <dbReference type="NCBI Taxonomy" id="97028"/>
    <lineage>
        <taxon>Eukaryota</taxon>
        <taxon>Viridiplantae</taxon>
        <taxon>Streptophyta</taxon>
        <taxon>Embryophyta</taxon>
        <taxon>Tracheophyta</taxon>
        <taxon>Spermatophyta</taxon>
        <taxon>Magnoliopsida</taxon>
        <taxon>eudicotyledons</taxon>
        <taxon>Gunneridae</taxon>
        <taxon>Pentapetalae</taxon>
        <taxon>rosids</taxon>
        <taxon>fabids</taxon>
        <taxon>Fabales</taxon>
        <taxon>Fabaceae</taxon>
        <taxon>Papilionoideae</taxon>
        <taxon>50 kb inversion clade</taxon>
        <taxon>NPAAA clade</taxon>
        <taxon>Hologalegina</taxon>
        <taxon>IRL clade</taxon>
        <taxon>Trifolieae</taxon>
        <taxon>Trifolium</taxon>
    </lineage>
</organism>
<dbReference type="Proteomes" id="UP000265520">
    <property type="component" value="Unassembled WGS sequence"/>
</dbReference>